<evidence type="ECO:0000256" key="1">
    <source>
        <dbReference type="ARBA" id="ARBA00001933"/>
    </source>
</evidence>
<protein>
    <recommendedName>
        <fullName evidence="3">threonine ammonia-lyase</fullName>
        <ecNumber evidence="3">4.3.1.19</ecNumber>
    </recommendedName>
</protein>
<dbReference type="InterPro" id="IPR044561">
    <property type="entry name" value="ACT_ThrD-II-like"/>
</dbReference>
<dbReference type="STRING" id="1227498.C492_20440"/>
<evidence type="ECO:0000256" key="4">
    <source>
        <dbReference type="ARBA" id="ARBA00022898"/>
    </source>
</evidence>
<dbReference type="PATRIC" id="fig|1227498.3.peg.4042"/>
<dbReference type="GO" id="GO:0009097">
    <property type="term" value="P:isoleucine biosynthetic process"/>
    <property type="evidence" value="ECO:0007669"/>
    <property type="project" value="TreeGrafter"/>
</dbReference>
<dbReference type="GO" id="GO:0006567">
    <property type="term" value="P:L-threonine catabolic process"/>
    <property type="evidence" value="ECO:0007669"/>
    <property type="project" value="InterPro"/>
</dbReference>
<name>L9WQM3_9EURY</name>
<dbReference type="GO" id="GO:0006565">
    <property type="term" value="P:L-serine catabolic process"/>
    <property type="evidence" value="ECO:0007669"/>
    <property type="project" value="TreeGrafter"/>
</dbReference>
<dbReference type="EMBL" id="AOIA01000161">
    <property type="protein sequence ID" value="ELY51795.1"/>
    <property type="molecule type" value="Genomic_DNA"/>
</dbReference>
<feature type="domain" description="ACT" evidence="6">
    <location>
        <begin position="336"/>
        <end position="411"/>
    </location>
</feature>
<reference evidence="7 8" key="1">
    <citation type="journal article" date="2014" name="PLoS Genet.">
        <title>Phylogenetically driven sequencing of extremely halophilic archaea reveals strategies for static and dynamic osmo-response.</title>
        <authorList>
            <person name="Becker E.A."/>
            <person name="Seitzer P.M."/>
            <person name="Tritt A."/>
            <person name="Larsen D."/>
            <person name="Krusor M."/>
            <person name="Yao A.I."/>
            <person name="Wu D."/>
            <person name="Madern D."/>
            <person name="Eisen J.A."/>
            <person name="Darling A.E."/>
            <person name="Facciotti M.T."/>
        </authorList>
    </citation>
    <scope>NUCLEOTIDE SEQUENCE [LARGE SCALE GENOMIC DNA]</scope>
    <source>
        <strain evidence="7 8">DSM 18795</strain>
    </source>
</reference>
<dbReference type="SUPFAM" id="SSF53686">
    <property type="entry name" value="Tryptophan synthase beta subunit-like PLP-dependent enzymes"/>
    <property type="match status" value="1"/>
</dbReference>
<dbReference type="Gene3D" id="3.40.50.1100">
    <property type="match status" value="2"/>
</dbReference>
<dbReference type="CDD" id="cd01562">
    <property type="entry name" value="Thr-dehyd"/>
    <property type="match status" value="1"/>
</dbReference>
<evidence type="ECO:0000256" key="3">
    <source>
        <dbReference type="ARBA" id="ARBA00012096"/>
    </source>
</evidence>
<evidence type="ECO:0000256" key="5">
    <source>
        <dbReference type="ARBA" id="ARBA00023239"/>
    </source>
</evidence>
<dbReference type="FunFam" id="3.40.50.1100:FF:000005">
    <property type="entry name" value="Threonine dehydratase catabolic"/>
    <property type="match status" value="1"/>
</dbReference>
<dbReference type="PROSITE" id="PS51671">
    <property type="entry name" value="ACT"/>
    <property type="match status" value="1"/>
</dbReference>
<dbReference type="InterPro" id="IPR050147">
    <property type="entry name" value="Ser/Thr_Dehydratase"/>
</dbReference>
<gene>
    <name evidence="7" type="ORF">C492_20440</name>
</gene>
<evidence type="ECO:0000313" key="7">
    <source>
        <dbReference type="EMBL" id="ELY51795.1"/>
    </source>
</evidence>
<dbReference type="InterPro" id="IPR005789">
    <property type="entry name" value="Thr_deHydtase_catblc"/>
</dbReference>
<dbReference type="RefSeq" id="WP_008426912.1">
    <property type="nucleotide sequence ID" value="NZ_AOIA01000161.1"/>
</dbReference>
<dbReference type="CDD" id="cd04886">
    <property type="entry name" value="ACT_ThrD-II-like"/>
    <property type="match status" value="1"/>
</dbReference>
<dbReference type="Proteomes" id="UP000011531">
    <property type="component" value="Unassembled WGS sequence"/>
</dbReference>
<evidence type="ECO:0000313" key="8">
    <source>
        <dbReference type="Proteomes" id="UP000011531"/>
    </source>
</evidence>
<comment type="cofactor">
    <cofactor evidence="1">
        <name>pyridoxal 5'-phosphate</name>
        <dbReference type="ChEBI" id="CHEBI:597326"/>
    </cofactor>
</comment>
<organism evidence="7 8">
    <name type="scientific">Natronococcus jeotgali DSM 18795</name>
    <dbReference type="NCBI Taxonomy" id="1227498"/>
    <lineage>
        <taxon>Archaea</taxon>
        <taxon>Methanobacteriati</taxon>
        <taxon>Methanobacteriota</taxon>
        <taxon>Stenosarchaea group</taxon>
        <taxon>Halobacteria</taxon>
        <taxon>Halobacteriales</taxon>
        <taxon>Natrialbaceae</taxon>
        <taxon>Natronococcus</taxon>
    </lineage>
</organism>
<comment type="caution">
    <text evidence="7">The sequence shown here is derived from an EMBL/GenBank/DDBJ whole genome shotgun (WGS) entry which is preliminary data.</text>
</comment>
<dbReference type="PANTHER" id="PTHR48078">
    <property type="entry name" value="THREONINE DEHYDRATASE, MITOCHONDRIAL-RELATED"/>
    <property type="match status" value="1"/>
</dbReference>
<dbReference type="FunFam" id="3.40.50.1100:FF:000007">
    <property type="entry name" value="L-threonine dehydratase catabolic TdcB"/>
    <property type="match status" value="1"/>
</dbReference>
<dbReference type="AlphaFoldDB" id="L9WQM3"/>
<dbReference type="Pfam" id="PF00291">
    <property type="entry name" value="PALP"/>
    <property type="match status" value="1"/>
</dbReference>
<sequence length="411" mass="44053">MTRDNRAPTVSVSDIERARERLDESVVQQTPIETSRSLEEETGAEVLLKMEHLQRTGSFKTRGAYNKLVQVVESDPEVSRAVAASAGNHAQGVALAATKTGLDSTIVMPRNAPQAKIDATAGYGADVELHGRDFQAAMKHAQSLVEEGSVFVHAYDDPDIVAGQGTLGIEILEQVPDVDTVIVPVGGGGLLSGIATVVGERAPETRIVGVQATGAATLPRSLEKGEPQGTESVQTIADGIATGGISQLTYDCIETYVDEVVTVSDTEIAESLLFTLERTKQMVEGAGATTIAALRSDRVDVDGETVVPVLSGGNLSMTDLQTILTHGLTTRGQLVRFRVHIVDEPGRLERISEIVAEHGANVRNVRHERSVENVDVGEAYLYFRIETSGTEQTDRIMNAIRDAEFSVTRIN</sequence>
<proteinExistence type="inferred from homology"/>
<comment type="similarity">
    <text evidence="2">Belongs to the serine/threonine dehydratase family.</text>
</comment>
<evidence type="ECO:0000259" key="6">
    <source>
        <dbReference type="PROSITE" id="PS51671"/>
    </source>
</evidence>
<dbReference type="GO" id="GO:0003941">
    <property type="term" value="F:L-serine ammonia-lyase activity"/>
    <property type="evidence" value="ECO:0007669"/>
    <property type="project" value="TreeGrafter"/>
</dbReference>
<keyword evidence="8" id="KW-1185">Reference proteome</keyword>
<dbReference type="InterPro" id="IPR002912">
    <property type="entry name" value="ACT_dom"/>
</dbReference>
<dbReference type="NCBIfam" id="TIGR01127">
    <property type="entry name" value="ilvA_1Cterm"/>
    <property type="match status" value="1"/>
</dbReference>
<dbReference type="PANTHER" id="PTHR48078:SF6">
    <property type="entry name" value="L-THREONINE DEHYDRATASE CATABOLIC TDCB"/>
    <property type="match status" value="1"/>
</dbReference>
<dbReference type="InterPro" id="IPR036052">
    <property type="entry name" value="TrpB-like_PALP_sf"/>
</dbReference>
<dbReference type="GO" id="GO:0004794">
    <property type="term" value="F:threonine deaminase activity"/>
    <property type="evidence" value="ECO:0007669"/>
    <property type="project" value="UniProtKB-EC"/>
</dbReference>
<dbReference type="Gene3D" id="3.30.70.260">
    <property type="match status" value="1"/>
</dbReference>
<keyword evidence="4" id="KW-0663">Pyridoxal phosphate</keyword>
<dbReference type="Pfam" id="PF01842">
    <property type="entry name" value="ACT"/>
    <property type="match status" value="1"/>
</dbReference>
<keyword evidence="5 7" id="KW-0456">Lyase</keyword>
<dbReference type="OrthoDB" id="9915at2157"/>
<evidence type="ECO:0000256" key="2">
    <source>
        <dbReference type="ARBA" id="ARBA00010869"/>
    </source>
</evidence>
<dbReference type="InterPro" id="IPR001926">
    <property type="entry name" value="TrpB-like_PALP"/>
</dbReference>
<dbReference type="EC" id="4.3.1.19" evidence="3"/>
<accession>L9WQM3</accession>